<keyword evidence="6 7" id="KW-0472">Membrane</keyword>
<evidence type="ECO:0000313" key="10">
    <source>
        <dbReference type="Proteomes" id="UP000228755"/>
    </source>
</evidence>
<evidence type="ECO:0000256" key="7">
    <source>
        <dbReference type="RuleBase" id="RU363032"/>
    </source>
</evidence>
<feature type="transmembrane region" description="Helical" evidence="7">
    <location>
        <begin position="77"/>
        <end position="99"/>
    </location>
</feature>
<gene>
    <name evidence="9" type="ORF">CUU80_00235</name>
</gene>
<comment type="caution">
    <text evidence="9">The sequence shown here is derived from an EMBL/GenBank/DDBJ whole genome shotgun (WGS) entry which is preliminary data.</text>
</comment>
<dbReference type="Pfam" id="PF00528">
    <property type="entry name" value="BPD_transp_1"/>
    <property type="match status" value="1"/>
</dbReference>
<evidence type="ECO:0000259" key="8">
    <source>
        <dbReference type="PROSITE" id="PS50928"/>
    </source>
</evidence>
<dbReference type="Proteomes" id="UP000228755">
    <property type="component" value="Unassembled WGS sequence"/>
</dbReference>
<evidence type="ECO:0000313" key="9">
    <source>
        <dbReference type="EMBL" id="PJM79625.1"/>
    </source>
</evidence>
<dbReference type="SUPFAM" id="SSF161098">
    <property type="entry name" value="MetI-like"/>
    <property type="match status" value="1"/>
</dbReference>
<feature type="transmembrane region" description="Helical" evidence="7">
    <location>
        <begin position="111"/>
        <end position="132"/>
    </location>
</feature>
<sequence>MHNQRGKAARIIQYVLLVFMFVILIGPMIWQLMLAVKGPGDNIYSVPPYLFPKDFTFANFTKALNAIPILTYTRNSAIVAIISVCGNVIGSTLAGYALARLKFKGKGFVTALVFACMMIPVETVIISQFLVIRGMHLQNTLLAAALPGLIQPINVMLMTNAFRGVPYELEEAAKVDGANVWQRFLQICVPQVIGTATVVAIFSFVGAWNDFLWPLIVLADDSTFTLTVGMNRLRGTFFSDPRLIAAGTVLALIPIIIFFLVFQRYFFRGVEQGGVKG</sequence>
<keyword evidence="10" id="KW-1185">Reference proteome</keyword>
<feature type="transmembrane region" description="Helical" evidence="7">
    <location>
        <begin position="243"/>
        <end position="262"/>
    </location>
</feature>
<evidence type="ECO:0000256" key="5">
    <source>
        <dbReference type="ARBA" id="ARBA00022989"/>
    </source>
</evidence>
<comment type="similarity">
    <text evidence="7">Belongs to the binding-protein-dependent transport system permease family.</text>
</comment>
<dbReference type="AlphaFoldDB" id="A0A2M9HS21"/>
<name>A0A2M9HS21_9BIFI</name>
<reference evidence="9 10" key="1">
    <citation type="submission" date="2017-11" db="EMBL/GenBank/DDBJ databases">
        <title>Draft genome sequences of strains TRE 1, TRE D, TRE H and TRI 7, isolated from tamarins, belonging to four potential novel Bifidobacterium species.</title>
        <authorList>
            <person name="Mattarelli P."/>
            <person name="Modesto M."/>
            <person name="Bonetti A."/>
            <person name="Puglisi E."/>
            <person name="Morelli L."/>
        </authorList>
    </citation>
    <scope>NUCLEOTIDE SEQUENCE [LARGE SCALE GENOMIC DNA]</scope>
    <source>
        <strain evidence="10">TRED</strain>
    </source>
</reference>
<evidence type="ECO:0000256" key="3">
    <source>
        <dbReference type="ARBA" id="ARBA00022475"/>
    </source>
</evidence>
<keyword evidence="2 7" id="KW-0813">Transport</keyword>
<dbReference type="PROSITE" id="PS50928">
    <property type="entry name" value="ABC_TM1"/>
    <property type="match status" value="1"/>
</dbReference>
<keyword evidence="5 7" id="KW-1133">Transmembrane helix</keyword>
<evidence type="ECO:0000256" key="1">
    <source>
        <dbReference type="ARBA" id="ARBA00004651"/>
    </source>
</evidence>
<feature type="transmembrane region" description="Helical" evidence="7">
    <location>
        <begin position="144"/>
        <end position="163"/>
    </location>
</feature>
<protein>
    <submittedName>
        <fullName evidence="9">ABC transporter permease</fullName>
    </submittedName>
</protein>
<evidence type="ECO:0000256" key="2">
    <source>
        <dbReference type="ARBA" id="ARBA00022448"/>
    </source>
</evidence>
<dbReference type="PANTHER" id="PTHR43744">
    <property type="entry name" value="ABC TRANSPORTER PERMEASE PROTEIN MG189-RELATED-RELATED"/>
    <property type="match status" value="1"/>
</dbReference>
<proteinExistence type="inferred from homology"/>
<accession>A0A2M9HS21</accession>
<dbReference type="InterPro" id="IPR035906">
    <property type="entry name" value="MetI-like_sf"/>
</dbReference>
<dbReference type="Gene3D" id="1.10.3720.10">
    <property type="entry name" value="MetI-like"/>
    <property type="match status" value="1"/>
</dbReference>
<dbReference type="RefSeq" id="WP_100495365.1">
    <property type="nucleotide sequence ID" value="NZ_PGLQ01000001.1"/>
</dbReference>
<dbReference type="GO" id="GO:0005886">
    <property type="term" value="C:plasma membrane"/>
    <property type="evidence" value="ECO:0007669"/>
    <property type="project" value="UniProtKB-SubCell"/>
</dbReference>
<evidence type="ECO:0000256" key="4">
    <source>
        <dbReference type="ARBA" id="ARBA00022692"/>
    </source>
</evidence>
<comment type="subcellular location">
    <subcellularLocation>
        <location evidence="1 7">Cell membrane</location>
        <topology evidence="1 7">Multi-pass membrane protein</topology>
    </subcellularLocation>
</comment>
<dbReference type="CDD" id="cd06261">
    <property type="entry name" value="TM_PBP2"/>
    <property type="match status" value="1"/>
</dbReference>
<evidence type="ECO:0000256" key="6">
    <source>
        <dbReference type="ARBA" id="ARBA00023136"/>
    </source>
</evidence>
<keyword evidence="3" id="KW-1003">Cell membrane</keyword>
<dbReference type="PANTHER" id="PTHR43744:SF3">
    <property type="entry name" value="LACTOSE TRANSPORT SYSTEM PERMEASE PROTEIN LACG"/>
    <property type="match status" value="1"/>
</dbReference>
<dbReference type="GO" id="GO:0055085">
    <property type="term" value="P:transmembrane transport"/>
    <property type="evidence" value="ECO:0007669"/>
    <property type="project" value="InterPro"/>
</dbReference>
<feature type="transmembrane region" description="Helical" evidence="7">
    <location>
        <begin position="184"/>
        <end position="205"/>
    </location>
</feature>
<dbReference type="OrthoDB" id="61122at2"/>
<feature type="transmembrane region" description="Helical" evidence="7">
    <location>
        <begin position="12"/>
        <end position="30"/>
    </location>
</feature>
<dbReference type="EMBL" id="PGLQ01000001">
    <property type="protein sequence ID" value="PJM79625.1"/>
    <property type="molecule type" value="Genomic_DNA"/>
</dbReference>
<keyword evidence="4 7" id="KW-0812">Transmembrane</keyword>
<dbReference type="InterPro" id="IPR000515">
    <property type="entry name" value="MetI-like"/>
</dbReference>
<organism evidence="9 10">
    <name type="scientific">Bifidobacterium scaligerum</name>
    <dbReference type="NCBI Taxonomy" id="2052656"/>
    <lineage>
        <taxon>Bacteria</taxon>
        <taxon>Bacillati</taxon>
        <taxon>Actinomycetota</taxon>
        <taxon>Actinomycetes</taxon>
        <taxon>Bifidobacteriales</taxon>
        <taxon>Bifidobacteriaceae</taxon>
        <taxon>Bifidobacterium</taxon>
    </lineage>
</organism>
<feature type="domain" description="ABC transmembrane type-1" evidence="8">
    <location>
        <begin position="73"/>
        <end position="261"/>
    </location>
</feature>